<dbReference type="GO" id="GO:0006315">
    <property type="term" value="P:homing of group II introns"/>
    <property type="evidence" value="ECO:0007669"/>
    <property type="project" value="TreeGrafter"/>
</dbReference>
<feature type="coiled-coil region" evidence="1">
    <location>
        <begin position="500"/>
        <end position="529"/>
    </location>
</feature>
<dbReference type="PANTHER" id="PTHR33642:SF4">
    <property type="entry name" value="COX1_OXI3 INTRON 1 PROTEIN-RELATED"/>
    <property type="match status" value="1"/>
</dbReference>
<evidence type="ECO:0000313" key="4">
    <source>
        <dbReference type="Proteomes" id="UP000250235"/>
    </source>
</evidence>
<dbReference type="InterPro" id="IPR024937">
    <property type="entry name" value="Domain_X"/>
</dbReference>
<name>A0A2Z7A9H9_9LAMI</name>
<dbReference type="EMBL" id="KV017478">
    <property type="protein sequence ID" value="KZV18291.1"/>
    <property type="molecule type" value="Genomic_DNA"/>
</dbReference>
<dbReference type="GO" id="GO:0090615">
    <property type="term" value="P:mitochondrial mRNA processing"/>
    <property type="evidence" value="ECO:0007669"/>
    <property type="project" value="TreeGrafter"/>
</dbReference>
<sequence>MLISLIRKSKPPAVTAALRCQQPQFSTESHCLSKQALESLVLSRYHRGKFRGLLSEVVAAPSVLLTACQSLRKNAPETPPPPLTVDSVSSNFFSLQELSFQLCKNSFDFESCCIPVSQGGKIGTPLVLPNLKLKVVIEAIRIVLEVIYDDRFATFCYGGRANLGRHTAIRYLKNSVANPSWWFTVKFDRELFHSGRIGKLFLVLEEKIEDNAFLDFIKRLFECKIVSIELGGVCIGRGLPQESVLSSILINIYFSGFDKEIQELRLRTDKENFKFKENDLVSAETDLDHVFYRPLKIYAVRYLDEILIITSGTKMMTLELKSKVVKFLEHGLDLRVDKLTTVIHSAVDEKIDFLGMELQAVAPSVLRPPKTEKAIRARKKYLRQKEVRLLELKNAKERNRRKLGMKLLKHVFRKLKQRNGFEFEFQIENEVRQIFRTWGNEVVNDFLGSVDERAEWHRKLSAGDFLSLERIRNSLPRDLVDAYDNFQLQVDKHLKPIKAKQVLEEEVKRAEEEDERKYAKRTIDDLTRRCIKVDAPIELIRKAVRMVGFTNSMGRPRPLTWLMVLEDIDIIKWYAGVGRRWLDFYCCCHNFRTVKITVTYHLRFSCILTLAEKHEATKRETIRHFTKDLKVLNINGVEEVHFPSEKEIKMMGDRNLSEPIPADGAMNLVLIRLASDEPSDRCIAHFCDRSDTTVYRIQLPQSVQGCLMGSIHQSLHRKCAPLCCFHASELYMGRLTLQDIDCTALFDFY</sequence>
<dbReference type="Pfam" id="PF00078">
    <property type="entry name" value="RVT_1"/>
    <property type="match status" value="1"/>
</dbReference>
<evidence type="ECO:0000313" key="3">
    <source>
        <dbReference type="EMBL" id="KZV18291.1"/>
    </source>
</evidence>
<dbReference type="CDD" id="cd01651">
    <property type="entry name" value="RT_G2_intron"/>
    <property type="match status" value="1"/>
</dbReference>
<dbReference type="OrthoDB" id="658143at2759"/>
<feature type="domain" description="Reverse transcriptase" evidence="2">
    <location>
        <begin position="1"/>
        <end position="358"/>
    </location>
</feature>
<organism evidence="3 4">
    <name type="scientific">Dorcoceras hygrometricum</name>
    <dbReference type="NCBI Taxonomy" id="472368"/>
    <lineage>
        <taxon>Eukaryota</taxon>
        <taxon>Viridiplantae</taxon>
        <taxon>Streptophyta</taxon>
        <taxon>Embryophyta</taxon>
        <taxon>Tracheophyta</taxon>
        <taxon>Spermatophyta</taxon>
        <taxon>Magnoliopsida</taxon>
        <taxon>eudicotyledons</taxon>
        <taxon>Gunneridae</taxon>
        <taxon>Pentapetalae</taxon>
        <taxon>asterids</taxon>
        <taxon>lamiids</taxon>
        <taxon>Lamiales</taxon>
        <taxon>Gesneriaceae</taxon>
        <taxon>Didymocarpoideae</taxon>
        <taxon>Trichosporeae</taxon>
        <taxon>Loxocarpinae</taxon>
        <taxon>Dorcoceras</taxon>
    </lineage>
</organism>
<evidence type="ECO:0000256" key="1">
    <source>
        <dbReference type="SAM" id="Coils"/>
    </source>
</evidence>
<gene>
    <name evidence="3" type="ORF">F511_25395</name>
</gene>
<dbReference type="InterPro" id="IPR000477">
    <property type="entry name" value="RT_dom"/>
</dbReference>
<proteinExistence type="predicted"/>
<dbReference type="PROSITE" id="PS50878">
    <property type="entry name" value="RT_POL"/>
    <property type="match status" value="1"/>
</dbReference>
<protein>
    <recommendedName>
        <fullName evidence="2">Reverse transcriptase domain-containing protein</fullName>
    </recommendedName>
</protein>
<keyword evidence="4" id="KW-1185">Reference proteome</keyword>
<dbReference type="Proteomes" id="UP000250235">
    <property type="component" value="Unassembled WGS sequence"/>
</dbReference>
<dbReference type="PANTHER" id="PTHR33642">
    <property type="entry name" value="COX1/OXI3 INTRON 1 PROTEIN-RELATED"/>
    <property type="match status" value="1"/>
</dbReference>
<dbReference type="AlphaFoldDB" id="A0A2Z7A9H9"/>
<keyword evidence="1" id="KW-0175">Coiled coil</keyword>
<evidence type="ECO:0000259" key="2">
    <source>
        <dbReference type="PROSITE" id="PS50878"/>
    </source>
</evidence>
<reference evidence="3 4" key="1">
    <citation type="journal article" date="2015" name="Proc. Natl. Acad. Sci. U.S.A.">
        <title>The resurrection genome of Boea hygrometrica: A blueprint for survival of dehydration.</title>
        <authorList>
            <person name="Xiao L."/>
            <person name="Yang G."/>
            <person name="Zhang L."/>
            <person name="Yang X."/>
            <person name="Zhao S."/>
            <person name="Ji Z."/>
            <person name="Zhou Q."/>
            <person name="Hu M."/>
            <person name="Wang Y."/>
            <person name="Chen M."/>
            <person name="Xu Y."/>
            <person name="Jin H."/>
            <person name="Xiao X."/>
            <person name="Hu G."/>
            <person name="Bao F."/>
            <person name="Hu Y."/>
            <person name="Wan P."/>
            <person name="Li L."/>
            <person name="Deng X."/>
            <person name="Kuang T."/>
            <person name="Xiang C."/>
            <person name="Zhu J.K."/>
            <person name="Oliver M.J."/>
            <person name="He Y."/>
        </authorList>
    </citation>
    <scope>NUCLEOTIDE SEQUENCE [LARGE SCALE GENOMIC DNA]</scope>
    <source>
        <strain evidence="4">cv. XS01</strain>
    </source>
</reference>
<dbReference type="Pfam" id="PF01348">
    <property type="entry name" value="Intron_maturas2"/>
    <property type="match status" value="1"/>
</dbReference>
<dbReference type="GO" id="GO:0003964">
    <property type="term" value="F:RNA-directed DNA polymerase activity"/>
    <property type="evidence" value="ECO:0007669"/>
    <property type="project" value="TreeGrafter"/>
</dbReference>
<accession>A0A2Z7A9H9</accession>
<dbReference type="GO" id="GO:0005739">
    <property type="term" value="C:mitochondrion"/>
    <property type="evidence" value="ECO:0007669"/>
    <property type="project" value="TreeGrafter"/>
</dbReference>